<dbReference type="Proteomes" id="UP000281975">
    <property type="component" value="Unassembled WGS sequence"/>
</dbReference>
<dbReference type="PANTHER" id="PTHR12110:SF48">
    <property type="entry name" value="BLL3656 PROTEIN"/>
    <property type="match status" value="1"/>
</dbReference>
<name>A0A420WVU2_9GAMM</name>
<accession>A0A420WVU2</accession>
<evidence type="ECO:0000313" key="1">
    <source>
        <dbReference type="EMBL" id="RKR02652.1"/>
    </source>
</evidence>
<organism evidence="1 2">
    <name type="scientific">Kushneria sinocarnis</name>
    <dbReference type="NCBI Taxonomy" id="595502"/>
    <lineage>
        <taxon>Bacteria</taxon>
        <taxon>Pseudomonadati</taxon>
        <taxon>Pseudomonadota</taxon>
        <taxon>Gammaproteobacteria</taxon>
        <taxon>Oceanospirillales</taxon>
        <taxon>Halomonadaceae</taxon>
        <taxon>Kushneria</taxon>
    </lineage>
</organism>
<dbReference type="Gene3D" id="3.20.20.150">
    <property type="entry name" value="Divalent-metal-dependent TIM barrel enzymes"/>
    <property type="match status" value="1"/>
</dbReference>
<keyword evidence="2" id="KW-1185">Reference proteome</keyword>
<proteinExistence type="predicted"/>
<dbReference type="PANTHER" id="PTHR12110">
    <property type="entry name" value="HYDROXYPYRUVATE ISOMERASE"/>
    <property type="match status" value="1"/>
</dbReference>
<dbReference type="AlphaFoldDB" id="A0A420WVU2"/>
<dbReference type="OrthoDB" id="2237247at2"/>
<keyword evidence="1" id="KW-0413">Isomerase</keyword>
<dbReference type="InterPro" id="IPR036237">
    <property type="entry name" value="Xyl_isomerase-like_sf"/>
</dbReference>
<dbReference type="RefSeq" id="WP_121173280.1">
    <property type="nucleotide sequence ID" value="NZ_RBIN01000006.1"/>
</dbReference>
<dbReference type="EMBL" id="RBIN01000006">
    <property type="protein sequence ID" value="RKR02652.1"/>
    <property type="molecule type" value="Genomic_DNA"/>
</dbReference>
<evidence type="ECO:0000313" key="2">
    <source>
        <dbReference type="Proteomes" id="UP000281975"/>
    </source>
</evidence>
<dbReference type="GO" id="GO:0016853">
    <property type="term" value="F:isomerase activity"/>
    <property type="evidence" value="ECO:0007669"/>
    <property type="project" value="UniProtKB-KW"/>
</dbReference>
<gene>
    <name evidence="1" type="ORF">C7446_2373</name>
</gene>
<protein>
    <submittedName>
        <fullName evidence="1">Xylose isomerase-like TIM barrel protein</fullName>
    </submittedName>
</protein>
<dbReference type="SUPFAM" id="SSF51658">
    <property type="entry name" value="Xylose isomerase-like"/>
    <property type="match status" value="1"/>
</dbReference>
<reference evidence="1 2" key="1">
    <citation type="submission" date="2018-10" db="EMBL/GenBank/DDBJ databases">
        <title>Genomic Encyclopedia of Type Strains, Phase IV (KMG-IV): sequencing the most valuable type-strain genomes for metagenomic binning, comparative biology and taxonomic classification.</title>
        <authorList>
            <person name="Goeker M."/>
        </authorList>
    </citation>
    <scope>NUCLEOTIDE SEQUENCE [LARGE SCALE GENOMIC DNA]</scope>
    <source>
        <strain evidence="1 2">DSM 23229</strain>
    </source>
</reference>
<comment type="caution">
    <text evidence="1">The sequence shown here is derived from an EMBL/GenBank/DDBJ whole genome shotgun (WGS) entry which is preliminary data.</text>
</comment>
<sequence length="268" mass="29521">MGPVMICTSAFGADHVTRQGQGALIEHIRRAGADGIELREELLSHHDQPLDELRRRLADSALRVAYSSAIPLFDRHGATDGEALGRSLARAEALGATFIKFALGDWPAHDEPADNALQMLLARFERTPLAITIENDQTSRGGDPQSHLQLHRRLWQLAPDSPRVGGPRALSTTFDLGNGYWNGHPTADGINALAARIGYMHCKHACNDGEGWHACAPDDATLETWSRLWRSLPADLPRALEFPVPPDDPAALRRQVDRLRHLPLKELC</sequence>
<dbReference type="InterPro" id="IPR050312">
    <property type="entry name" value="IolE/XylAMocC-like"/>
</dbReference>